<comment type="caution">
    <text evidence="2">The sequence shown here is derived from an EMBL/GenBank/DDBJ whole genome shotgun (WGS) entry which is preliminary data.</text>
</comment>
<dbReference type="PROSITE" id="PS51257">
    <property type="entry name" value="PROKAR_LIPOPROTEIN"/>
    <property type="match status" value="1"/>
</dbReference>
<sequence>MLLRRCLWLPVSILAACGGEPSWEEPFPEASLGTHEEAVTIPSQGTTTTVDIGCWNVEWFGSSSNGPSNETLQQQNVRDVLLGANLDIWGLEEVVSTTAFNSIKSQLSGYAGLLASDASVTGGSSYYSSSEQKVGILYKTSVASVQSARIILTASDSDFAGRPPLEVKMRVTLNGTARDIVVIVFHAKAFDDATSWQRRLNASNALKAYLDSTYPSTPVVVLGDWNDDVDTSITSGKASPYQNFVGDSLDYFFPTKALSDAKVASTASYPDMIDHQLVTNELKSLYVAGSAKVYRVDAYISSYATTTTDHFPVLTRYTW</sequence>
<keyword evidence="2" id="KW-0255">Endonuclease</keyword>
<dbReference type="InterPro" id="IPR005135">
    <property type="entry name" value="Endo/exonuclease/phosphatase"/>
</dbReference>
<accession>A0ABT5DGL4</accession>
<dbReference type="RefSeq" id="WP_272142285.1">
    <property type="nucleotide sequence ID" value="NZ_JAQNDM010000002.1"/>
</dbReference>
<dbReference type="EMBL" id="JAQNDM010000002">
    <property type="protein sequence ID" value="MDC0712209.1"/>
    <property type="molecule type" value="Genomic_DNA"/>
</dbReference>
<dbReference type="Pfam" id="PF03372">
    <property type="entry name" value="Exo_endo_phos"/>
    <property type="match status" value="1"/>
</dbReference>
<reference evidence="2 3" key="1">
    <citation type="submission" date="2022-11" db="EMBL/GenBank/DDBJ databases">
        <title>Minimal conservation of predation-associated metabolite biosynthetic gene clusters underscores biosynthetic potential of Myxococcota including descriptions for ten novel species: Archangium lansinium sp. nov., Myxococcus landrumus sp. nov., Nannocystis bai.</title>
        <authorList>
            <person name="Ahearne A."/>
            <person name="Stevens C."/>
            <person name="Dowd S."/>
        </authorList>
    </citation>
    <scope>NUCLEOTIDE SEQUENCE [LARGE SCALE GENOMIC DNA]</scope>
    <source>
        <strain evidence="2 3">NCWAL01</strain>
    </source>
</reference>
<keyword evidence="2" id="KW-0378">Hydrolase</keyword>
<dbReference type="InterPro" id="IPR036691">
    <property type="entry name" value="Endo/exonu/phosph_ase_sf"/>
</dbReference>
<protein>
    <submittedName>
        <fullName evidence="2">Endonuclease/exonuclease/phosphatase family protein</fullName>
    </submittedName>
</protein>
<evidence type="ECO:0000313" key="2">
    <source>
        <dbReference type="EMBL" id="MDC0712209.1"/>
    </source>
</evidence>
<dbReference type="Proteomes" id="UP001221838">
    <property type="component" value="Unassembled WGS sequence"/>
</dbReference>
<name>A0ABT5DGL4_9BACT</name>
<dbReference type="SUPFAM" id="SSF56219">
    <property type="entry name" value="DNase I-like"/>
    <property type="match status" value="1"/>
</dbReference>
<gene>
    <name evidence="2" type="ORF">POL68_27325</name>
</gene>
<keyword evidence="2" id="KW-0540">Nuclease</keyword>
<keyword evidence="3" id="KW-1185">Reference proteome</keyword>
<evidence type="ECO:0000259" key="1">
    <source>
        <dbReference type="Pfam" id="PF03372"/>
    </source>
</evidence>
<organism evidence="2 3">
    <name type="scientific">Stigmatella ashevillensis</name>
    <dbReference type="NCBI Taxonomy" id="2995309"/>
    <lineage>
        <taxon>Bacteria</taxon>
        <taxon>Pseudomonadati</taxon>
        <taxon>Myxococcota</taxon>
        <taxon>Myxococcia</taxon>
        <taxon>Myxococcales</taxon>
        <taxon>Cystobacterineae</taxon>
        <taxon>Archangiaceae</taxon>
        <taxon>Stigmatella</taxon>
    </lineage>
</organism>
<dbReference type="GO" id="GO:0004519">
    <property type="term" value="F:endonuclease activity"/>
    <property type="evidence" value="ECO:0007669"/>
    <property type="project" value="UniProtKB-KW"/>
</dbReference>
<evidence type="ECO:0000313" key="3">
    <source>
        <dbReference type="Proteomes" id="UP001221838"/>
    </source>
</evidence>
<proteinExistence type="predicted"/>
<feature type="domain" description="Endonuclease/exonuclease/phosphatase" evidence="1">
    <location>
        <begin position="55"/>
        <end position="272"/>
    </location>
</feature>
<dbReference type="Gene3D" id="3.60.10.10">
    <property type="entry name" value="Endonuclease/exonuclease/phosphatase"/>
    <property type="match status" value="1"/>
</dbReference>